<accession>B6YWZ8</accession>
<dbReference type="KEGG" id="ton:TON_1123"/>
<dbReference type="RefSeq" id="WP_012572083.1">
    <property type="nucleotide sequence ID" value="NC_011529.1"/>
</dbReference>
<evidence type="ECO:0000256" key="1">
    <source>
        <dbReference type="SAM" id="Phobius"/>
    </source>
</evidence>
<organism evidence="2 3">
    <name type="scientific">Thermococcus onnurineus (strain NA1)</name>
    <dbReference type="NCBI Taxonomy" id="523850"/>
    <lineage>
        <taxon>Archaea</taxon>
        <taxon>Methanobacteriati</taxon>
        <taxon>Methanobacteriota</taxon>
        <taxon>Thermococci</taxon>
        <taxon>Thermococcales</taxon>
        <taxon>Thermococcaceae</taxon>
        <taxon>Thermococcus</taxon>
    </lineage>
</organism>
<dbReference type="AlphaFoldDB" id="B6YWZ8"/>
<protein>
    <submittedName>
        <fullName evidence="2">Hypothetical membrane protein</fullName>
    </submittedName>
</protein>
<sequence length="111" mass="12027">MADIETAKLLIKIGGIISLIAGVLGGLVLLITIIGIILAIPAFILAWWIYKRSNEVVELVDIGEYKEAKNKLIIPMVLSLLFFSTVSGILMLVGLILLPSEPSTHSKLEKS</sequence>
<dbReference type="Proteomes" id="UP000002727">
    <property type="component" value="Chromosome"/>
</dbReference>
<dbReference type="GeneID" id="7018145"/>
<keyword evidence="1" id="KW-0472">Membrane</keyword>
<dbReference type="EMBL" id="CP000855">
    <property type="protein sequence ID" value="ACJ16611.1"/>
    <property type="molecule type" value="Genomic_DNA"/>
</dbReference>
<dbReference type="OrthoDB" id="102662at2157"/>
<feature type="transmembrane region" description="Helical" evidence="1">
    <location>
        <begin position="16"/>
        <end position="49"/>
    </location>
</feature>
<proteinExistence type="predicted"/>
<feature type="transmembrane region" description="Helical" evidence="1">
    <location>
        <begin position="72"/>
        <end position="98"/>
    </location>
</feature>
<evidence type="ECO:0000313" key="2">
    <source>
        <dbReference type="EMBL" id="ACJ16611.1"/>
    </source>
</evidence>
<keyword evidence="1" id="KW-0812">Transmembrane</keyword>
<dbReference type="STRING" id="523850.TON_1123"/>
<evidence type="ECO:0000313" key="3">
    <source>
        <dbReference type="Proteomes" id="UP000002727"/>
    </source>
</evidence>
<dbReference type="eggNOG" id="arCOG10113">
    <property type="taxonomic scope" value="Archaea"/>
</dbReference>
<reference evidence="2 3" key="1">
    <citation type="journal article" date="2008" name="J. Bacteriol.">
        <title>The complete genome sequence of Thermococcus onnurineus NA1 reveals a mixed heterotrophic and carboxydotrophic metabolism.</title>
        <authorList>
            <person name="Lee H.S."/>
            <person name="Kang S.G."/>
            <person name="Bae S.S."/>
            <person name="Lim J.K."/>
            <person name="Cho Y."/>
            <person name="Kim Y.J."/>
            <person name="Jeon J.H."/>
            <person name="Cha S.S."/>
            <person name="Kwon K.K."/>
            <person name="Kim H.T."/>
            <person name="Park C.J."/>
            <person name="Lee H.W."/>
            <person name="Kim S.I."/>
            <person name="Chun J."/>
            <person name="Colwell R.R."/>
            <person name="Kim S.J."/>
            <person name="Lee J.H."/>
        </authorList>
    </citation>
    <scope>NUCLEOTIDE SEQUENCE [LARGE SCALE GENOMIC DNA]</scope>
    <source>
        <strain evidence="2 3">NA1</strain>
    </source>
</reference>
<keyword evidence="3" id="KW-1185">Reference proteome</keyword>
<name>B6YWZ8_THEON</name>
<keyword evidence="1" id="KW-1133">Transmembrane helix</keyword>
<dbReference type="HOGENOM" id="CLU_2165356_0_0_2"/>
<dbReference type="PATRIC" id="fig|523850.10.peg.1131"/>
<gene>
    <name evidence="2" type="ordered locus">TON_1123</name>
</gene>